<evidence type="ECO:0000256" key="2">
    <source>
        <dbReference type="ARBA" id="ARBA00023242"/>
    </source>
</evidence>
<feature type="compositionally biased region" description="Low complexity" evidence="4">
    <location>
        <begin position="35"/>
        <end position="50"/>
    </location>
</feature>
<feature type="region of interest" description="Disordered" evidence="4">
    <location>
        <begin position="32"/>
        <end position="69"/>
    </location>
</feature>
<keyword evidence="2 3" id="KW-0539">Nucleus</keyword>
<name>A0A4Z0AAY4_9AGAM</name>
<dbReference type="STRING" id="135208.A0A4Z0AAY4"/>
<dbReference type="PROSITE" id="PS50118">
    <property type="entry name" value="HMG_BOX_2"/>
    <property type="match status" value="1"/>
</dbReference>
<sequence>MALLSGSEEERTVEKVLRHLNIEDTPSPLLHALMPSIIPSPGASNPSSSPDRPTKKSHARRQPTGHIPRPRNAFILFRCDFVAQKKVPASVEHDHRNISRIAGRIWQGMGETERAPWVAMAAKEKEEHRRRYPGYRYSPVGEVGDANIRREKRKSGKAKAKQEYSEPWQIDAVLSRPDIPNREGVEHLDVDRVDRWGRPPREPALAPPRRSSSCPPPATVPQLDPLHYIASMPFVQDDMQRRPSRVFQELYPTSFSSDEGVPSWDAYPGSYQWSPAPEYYVSQYNFDVCHKLSAS</sequence>
<dbReference type="PANTHER" id="PTHR45789:SF2">
    <property type="entry name" value="FI18025P1"/>
    <property type="match status" value="1"/>
</dbReference>
<dbReference type="InterPro" id="IPR009071">
    <property type="entry name" value="HMG_box_dom"/>
</dbReference>
<dbReference type="CDD" id="cd01389">
    <property type="entry name" value="HMG-box_ROX1-like"/>
    <property type="match status" value="1"/>
</dbReference>
<dbReference type="PANTHER" id="PTHR45789">
    <property type="entry name" value="FI18025P1"/>
    <property type="match status" value="1"/>
</dbReference>
<dbReference type="AlphaFoldDB" id="A0A4Z0AAY4"/>
<feature type="DNA-binding region" description="HMG box" evidence="3">
    <location>
        <begin position="67"/>
        <end position="136"/>
    </location>
</feature>
<dbReference type="SUPFAM" id="SSF47095">
    <property type="entry name" value="HMG-box"/>
    <property type="match status" value="1"/>
</dbReference>
<keyword evidence="7" id="KW-1185">Reference proteome</keyword>
<dbReference type="SMART" id="SM00398">
    <property type="entry name" value="HMG"/>
    <property type="match status" value="1"/>
</dbReference>
<evidence type="ECO:0000256" key="1">
    <source>
        <dbReference type="ARBA" id="ARBA00023125"/>
    </source>
</evidence>
<organism evidence="6 7">
    <name type="scientific">Hericium alpestre</name>
    <dbReference type="NCBI Taxonomy" id="135208"/>
    <lineage>
        <taxon>Eukaryota</taxon>
        <taxon>Fungi</taxon>
        <taxon>Dikarya</taxon>
        <taxon>Basidiomycota</taxon>
        <taxon>Agaricomycotina</taxon>
        <taxon>Agaricomycetes</taxon>
        <taxon>Russulales</taxon>
        <taxon>Hericiaceae</taxon>
        <taxon>Hericium</taxon>
    </lineage>
</organism>
<feature type="domain" description="HMG box" evidence="5">
    <location>
        <begin position="67"/>
        <end position="136"/>
    </location>
</feature>
<evidence type="ECO:0000313" key="7">
    <source>
        <dbReference type="Proteomes" id="UP000298061"/>
    </source>
</evidence>
<dbReference type="GO" id="GO:0000978">
    <property type="term" value="F:RNA polymerase II cis-regulatory region sequence-specific DNA binding"/>
    <property type="evidence" value="ECO:0007669"/>
    <property type="project" value="TreeGrafter"/>
</dbReference>
<evidence type="ECO:0000256" key="3">
    <source>
        <dbReference type="PROSITE-ProRule" id="PRU00267"/>
    </source>
</evidence>
<dbReference type="GO" id="GO:0000981">
    <property type="term" value="F:DNA-binding transcription factor activity, RNA polymerase II-specific"/>
    <property type="evidence" value="ECO:0007669"/>
    <property type="project" value="TreeGrafter"/>
</dbReference>
<reference evidence="6 7" key="1">
    <citation type="submission" date="2019-02" db="EMBL/GenBank/DDBJ databases">
        <title>Genome sequencing of the rare red list fungi Hericium alpestre (H. flagellum).</title>
        <authorList>
            <person name="Buettner E."/>
            <person name="Kellner H."/>
        </authorList>
    </citation>
    <scope>NUCLEOTIDE SEQUENCE [LARGE SCALE GENOMIC DNA]</scope>
    <source>
        <strain evidence="6 7">DSM 108284</strain>
    </source>
</reference>
<dbReference type="Pfam" id="PF00505">
    <property type="entry name" value="HMG_box"/>
    <property type="match status" value="1"/>
</dbReference>
<feature type="compositionally biased region" description="Low complexity" evidence="4">
    <location>
        <begin position="203"/>
        <end position="213"/>
    </location>
</feature>
<gene>
    <name evidence="6" type="ORF">EWM64_g514</name>
</gene>
<evidence type="ECO:0000313" key="6">
    <source>
        <dbReference type="EMBL" id="TFY83493.1"/>
    </source>
</evidence>
<evidence type="ECO:0000259" key="5">
    <source>
        <dbReference type="PROSITE" id="PS50118"/>
    </source>
</evidence>
<dbReference type="GO" id="GO:0005634">
    <property type="term" value="C:nucleus"/>
    <property type="evidence" value="ECO:0007669"/>
    <property type="project" value="UniProtKB-UniRule"/>
</dbReference>
<accession>A0A4Z0AAY4</accession>
<dbReference type="EMBL" id="SFCI01000025">
    <property type="protein sequence ID" value="TFY83493.1"/>
    <property type="molecule type" value="Genomic_DNA"/>
</dbReference>
<dbReference type="Proteomes" id="UP000298061">
    <property type="component" value="Unassembled WGS sequence"/>
</dbReference>
<dbReference type="Gene3D" id="1.10.30.10">
    <property type="entry name" value="High mobility group box domain"/>
    <property type="match status" value="1"/>
</dbReference>
<feature type="region of interest" description="Disordered" evidence="4">
    <location>
        <begin position="194"/>
        <end position="217"/>
    </location>
</feature>
<proteinExistence type="predicted"/>
<evidence type="ECO:0000256" key="4">
    <source>
        <dbReference type="SAM" id="MobiDB-lite"/>
    </source>
</evidence>
<dbReference type="InterPro" id="IPR051356">
    <property type="entry name" value="SOX/SOX-like_TF"/>
</dbReference>
<comment type="caution">
    <text evidence="6">The sequence shown here is derived from an EMBL/GenBank/DDBJ whole genome shotgun (WGS) entry which is preliminary data.</text>
</comment>
<keyword evidence="1 3" id="KW-0238">DNA-binding</keyword>
<dbReference type="InterPro" id="IPR036910">
    <property type="entry name" value="HMG_box_dom_sf"/>
</dbReference>
<dbReference type="OrthoDB" id="6247875at2759"/>
<protein>
    <recommendedName>
        <fullName evidence="5">HMG box domain-containing protein</fullName>
    </recommendedName>
</protein>